<protein>
    <submittedName>
        <fullName evidence="11">H-2 class I histocompatibility antigen, D-37 alpha chain isoform X1</fullName>
    </submittedName>
</protein>
<dbReference type="InterPro" id="IPR011161">
    <property type="entry name" value="MHC_I-like_Ag-recog"/>
</dbReference>
<keyword evidence="3 7" id="KW-1133">Transmembrane helix</keyword>
<evidence type="ECO:0000313" key="11">
    <source>
        <dbReference type="RefSeq" id="XP_040588406.1"/>
    </source>
</evidence>
<keyword evidence="7" id="KW-0472">Membrane</keyword>
<dbReference type="PROSITE" id="PS00290">
    <property type="entry name" value="IG_MHC"/>
    <property type="match status" value="1"/>
</dbReference>
<evidence type="ECO:0000256" key="7">
    <source>
        <dbReference type="SAM" id="Phobius"/>
    </source>
</evidence>
<dbReference type="InterPro" id="IPR050208">
    <property type="entry name" value="MHC_class-I_related"/>
</dbReference>
<keyword evidence="4" id="KW-0325">Glycoprotein</keyword>
<evidence type="ECO:0000256" key="8">
    <source>
        <dbReference type="SAM" id="SignalP"/>
    </source>
</evidence>
<proteinExistence type="inferred from homology"/>
<dbReference type="PANTHER" id="PTHR16675">
    <property type="entry name" value="MHC CLASS I-RELATED"/>
    <property type="match status" value="1"/>
</dbReference>
<feature type="signal peptide" evidence="8">
    <location>
        <begin position="1"/>
        <end position="25"/>
    </location>
</feature>
<dbReference type="InterPro" id="IPR007110">
    <property type="entry name" value="Ig-like_dom"/>
</dbReference>
<dbReference type="InterPro" id="IPR036179">
    <property type="entry name" value="Ig-like_dom_sf"/>
</dbReference>
<dbReference type="Pfam" id="PF07654">
    <property type="entry name" value="C1-set"/>
    <property type="match status" value="1"/>
</dbReference>
<dbReference type="RefSeq" id="XP_040588406.1">
    <property type="nucleotide sequence ID" value="XM_040732472.1"/>
</dbReference>
<dbReference type="GeneID" id="101832695"/>
<comment type="subcellular location">
    <subcellularLocation>
        <location evidence="1">Membrane</location>
        <topology evidence="1">Single-pass type I membrane protein</topology>
    </subcellularLocation>
</comment>
<name>A0ABM2WC90_MESAU</name>
<organism evidence="10 11">
    <name type="scientific">Mesocricetus auratus</name>
    <name type="common">Golden hamster</name>
    <dbReference type="NCBI Taxonomy" id="10036"/>
    <lineage>
        <taxon>Eukaryota</taxon>
        <taxon>Metazoa</taxon>
        <taxon>Chordata</taxon>
        <taxon>Craniata</taxon>
        <taxon>Vertebrata</taxon>
        <taxon>Euteleostomi</taxon>
        <taxon>Mammalia</taxon>
        <taxon>Eutheria</taxon>
        <taxon>Euarchontoglires</taxon>
        <taxon>Glires</taxon>
        <taxon>Rodentia</taxon>
        <taxon>Myomorpha</taxon>
        <taxon>Muroidea</taxon>
        <taxon>Cricetidae</taxon>
        <taxon>Cricetinae</taxon>
        <taxon>Mesocricetus</taxon>
    </lineage>
</organism>
<sequence length="376" mass="42296">MTTMATAPRPQLLLILTLFLTQTQASSHSLRYFHTIASRPGLGEPRFIIVGYVDDTQFVRFDSDAENPRMEPRAPWMEPEEPGYWEEETRKARNTGKNFRSNLKTLLGYYNQSGDGPHTLQWMYGCDLGPDERLLRGYCQEAYDGHDYISLNEDLRSWTATDLASQISKQKSEKVGEAHHQRAYLQGPCIEWLQKYLELGKAALLRSDPPKAHVTHHPGPKDPPKAHVTHHPGPKGDVTLRCWALGFYPADITLTWQREEEEQTQDMELVETRPSGDGTFQKWASVVVPSGEEQKYTCHVHHEGLPEPLTLRWEPPQSTVPIMPVIAVLFVLGAVTIIGAVVAVVRKRKGKAGGKRGYGQVVERDSSQSSDSSLDS</sequence>
<feature type="chain" id="PRO_5045196499" evidence="8">
    <location>
        <begin position="26"/>
        <end position="376"/>
    </location>
</feature>
<dbReference type="SMART" id="SM00407">
    <property type="entry name" value="IGc1"/>
    <property type="match status" value="1"/>
</dbReference>
<evidence type="ECO:0000256" key="3">
    <source>
        <dbReference type="ARBA" id="ARBA00022989"/>
    </source>
</evidence>
<evidence type="ECO:0000256" key="5">
    <source>
        <dbReference type="RuleBase" id="RU004439"/>
    </source>
</evidence>
<dbReference type="InterPro" id="IPR003597">
    <property type="entry name" value="Ig_C1-set"/>
</dbReference>
<reference evidence="11" key="1">
    <citation type="submission" date="2025-08" db="UniProtKB">
        <authorList>
            <consortium name="RefSeq"/>
        </authorList>
    </citation>
    <scope>IDENTIFICATION</scope>
    <source>
        <tissue evidence="11">Liver</tissue>
    </source>
</reference>
<evidence type="ECO:0000256" key="6">
    <source>
        <dbReference type="SAM" id="MobiDB-lite"/>
    </source>
</evidence>
<evidence type="ECO:0000313" key="10">
    <source>
        <dbReference type="Proteomes" id="UP000886700"/>
    </source>
</evidence>
<evidence type="ECO:0000259" key="9">
    <source>
        <dbReference type="PROSITE" id="PS50835"/>
    </source>
</evidence>
<evidence type="ECO:0000256" key="1">
    <source>
        <dbReference type="ARBA" id="ARBA00004479"/>
    </source>
</evidence>
<dbReference type="SUPFAM" id="SSF54452">
    <property type="entry name" value="MHC antigen-recognition domain"/>
    <property type="match status" value="1"/>
</dbReference>
<dbReference type="SUPFAM" id="SSF48726">
    <property type="entry name" value="Immunoglobulin"/>
    <property type="match status" value="1"/>
</dbReference>
<dbReference type="CDD" id="cd07698">
    <property type="entry name" value="IgC1_MHC_I_alpha3"/>
    <property type="match status" value="1"/>
</dbReference>
<evidence type="ECO:0000256" key="2">
    <source>
        <dbReference type="ARBA" id="ARBA00022692"/>
    </source>
</evidence>
<keyword evidence="8" id="KW-0732">Signal</keyword>
<comment type="similarity">
    <text evidence="5">Belongs to the MHC class I family.</text>
</comment>
<dbReference type="PROSITE" id="PS50835">
    <property type="entry name" value="IG_LIKE"/>
    <property type="match status" value="1"/>
</dbReference>
<accession>A0ABM2WC90</accession>
<dbReference type="PRINTS" id="PR01638">
    <property type="entry name" value="MHCCLASSI"/>
</dbReference>
<dbReference type="Gene3D" id="2.60.40.10">
    <property type="entry name" value="Immunoglobulins"/>
    <property type="match status" value="1"/>
</dbReference>
<feature type="domain" description="Ig-like" evidence="9">
    <location>
        <begin position="210"/>
        <end position="312"/>
    </location>
</feature>
<feature type="region of interest" description="Disordered" evidence="6">
    <location>
        <begin position="209"/>
        <end position="231"/>
    </location>
</feature>
<dbReference type="InterPro" id="IPR003006">
    <property type="entry name" value="Ig/MHC_CS"/>
</dbReference>
<gene>
    <name evidence="11" type="primary">LOC101832695</name>
</gene>
<keyword evidence="10" id="KW-1185">Reference proteome</keyword>
<dbReference type="InterPro" id="IPR001039">
    <property type="entry name" value="MHC_I_a_a1/a2"/>
</dbReference>
<feature type="region of interest" description="Disordered" evidence="6">
    <location>
        <begin position="351"/>
        <end position="376"/>
    </location>
</feature>
<dbReference type="PANTHER" id="PTHR16675:SF244">
    <property type="entry name" value="H-2 CLASS I HISTOCOMPATIBILITY ANTIGEN, D-37 ALPHA CHAIN"/>
    <property type="match status" value="1"/>
</dbReference>
<dbReference type="InterPro" id="IPR037055">
    <property type="entry name" value="MHC_I-like_Ag-recog_sf"/>
</dbReference>
<feature type="compositionally biased region" description="Low complexity" evidence="6">
    <location>
        <begin position="367"/>
        <end position="376"/>
    </location>
</feature>
<dbReference type="Proteomes" id="UP000886700">
    <property type="component" value="Unplaced"/>
</dbReference>
<feature type="transmembrane region" description="Helical" evidence="7">
    <location>
        <begin position="322"/>
        <end position="345"/>
    </location>
</feature>
<dbReference type="Gene3D" id="3.30.500.10">
    <property type="entry name" value="MHC class I-like antigen recognition-like"/>
    <property type="match status" value="1"/>
</dbReference>
<keyword evidence="2 7" id="KW-0812">Transmembrane</keyword>
<evidence type="ECO:0000256" key="4">
    <source>
        <dbReference type="ARBA" id="ARBA00023180"/>
    </source>
</evidence>
<dbReference type="InterPro" id="IPR013783">
    <property type="entry name" value="Ig-like_fold"/>
</dbReference>
<dbReference type="Pfam" id="PF00129">
    <property type="entry name" value="MHC_I"/>
    <property type="match status" value="1"/>
</dbReference>
<dbReference type="InterPro" id="IPR011162">
    <property type="entry name" value="MHC_I/II-like_Ag-recog"/>
</dbReference>